<organism evidence="1 2">
    <name type="scientific">Halocatena marina</name>
    <dbReference type="NCBI Taxonomy" id="2934937"/>
    <lineage>
        <taxon>Archaea</taxon>
        <taxon>Methanobacteriati</taxon>
        <taxon>Methanobacteriota</taxon>
        <taxon>Stenosarchaea group</taxon>
        <taxon>Halobacteria</taxon>
        <taxon>Halobacteriales</taxon>
        <taxon>Natronomonadaceae</taxon>
        <taxon>Halocatena</taxon>
    </lineage>
</organism>
<comment type="caution">
    <text evidence="1">The sequence shown here is derived from an EMBL/GenBank/DDBJ whole genome shotgun (WGS) entry which is preliminary data.</text>
</comment>
<keyword evidence="2" id="KW-1185">Reference proteome</keyword>
<dbReference type="Gene3D" id="3.30.460.40">
    <property type="match status" value="1"/>
</dbReference>
<gene>
    <name evidence="1" type="ORF">ACFQL7_14000</name>
</gene>
<dbReference type="SUPFAM" id="SSF81301">
    <property type="entry name" value="Nucleotidyltransferase"/>
    <property type="match status" value="1"/>
</dbReference>
<dbReference type="Proteomes" id="UP001596417">
    <property type="component" value="Unassembled WGS sequence"/>
</dbReference>
<evidence type="ECO:0000313" key="1">
    <source>
        <dbReference type="EMBL" id="MFC7190835.1"/>
    </source>
</evidence>
<reference evidence="1 2" key="1">
    <citation type="journal article" date="2019" name="Int. J. Syst. Evol. Microbiol.">
        <title>The Global Catalogue of Microorganisms (GCM) 10K type strain sequencing project: providing services to taxonomists for standard genome sequencing and annotation.</title>
        <authorList>
            <consortium name="The Broad Institute Genomics Platform"/>
            <consortium name="The Broad Institute Genome Sequencing Center for Infectious Disease"/>
            <person name="Wu L."/>
            <person name="Ma J."/>
        </authorList>
    </citation>
    <scope>NUCLEOTIDE SEQUENCE [LARGE SCALE GENOMIC DNA]</scope>
    <source>
        <strain evidence="1 2">RDMS1</strain>
    </source>
</reference>
<dbReference type="InterPro" id="IPR019646">
    <property type="entry name" value="Aminoglyc_AdlTrfase"/>
</dbReference>
<evidence type="ECO:0000313" key="2">
    <source>
        <dbReference type="Proteomes" id="UP001596417"/>
    </source>
</evidence>
<dbReference type="AlphaFoldDB" id="A0ABD5YNH2"/>
<dbReference type="InterPro" id="IPR043519">
    <property type="entry name" value="NT_sf"/>
</dbReference>
<accession>A0ABD5YNH2</accession>
<dbReference type="RefSeq" id="WP_248908267.1">
    <property type="nucleotide sequence ID" value="NZ_CP109979.1"/>
</dbReference>
<sequence>MARLDSHHLDAVRLLYTTLKGTSVSWALTGSTSLALQDLPLAPNDIDVQTTGEGAYSIEEQFTECMVEPVSFVSSEQIRSHFGKLVLEDTLVEIMGAVQKRREDGTWTSPVAIAEHRDIISVEGMQIPVLSLQYEAQAYDQLGRNERADVIRKHR</sequence>
<dbReference type="EMBL" id="JBHTAX010000001">
    <property type="protein sequence ID" value="MFC7190835.1"/>
    <property type="molecule type" value="Genomic_DNA"/>
</dbReference>
<dbReference type="Pfam" id="PF10706">
    <property type="entry name" value="Aminoglyc_resit"/>
    <property type="match status" value="1"/>
</dbReference>
<proteinExistence type="predicted"/>
<protein>
    <submittedName>
        <fullName evidence="1">Nucleotidyltransferase domain-containing protein</fullName>
    </submittedName>
</protein>
<dbReference type="GeneID" id="76200497"/>
<name>A0ABD5YNH2_9EURY</name>